<reference evidence="1" key="2">
    <citation type="submission" date="2025-05" db="UniProtKB">
        <authorList>
            <consortium name="EnsemblMetazoa"/>
        </authorList>
    </citation>
    <scope>IDENTIFICATION</scope>
    <source>
        <strain evidence="1">Foshan</strain>
    </source>
</reference>
<dbReference type="EnsemblMetazoa" id="AALFPA23_001340.R38600">
    <property type="protein sequence ID" value="AALFPA23_001340.P38600"/>
    <property type="gene ID" value="AALFPA23_001340"/>
</dbReference>
<dbReference type="PANTHER" id="PTHR33173:SF2">
    <property type="entry name" value="MYND-TYPE DOMAIN-CONTAINING PROTEIN"/>
    <property type="match status" value="1"/>
</dbReference>
<name>A0ABM1XNM4_AEDAL</name>
<accession>A0ABM1XNM4</accession>
<dbReference type="GeneID" id="115264092"/>
<dbReference type="Proteomes" id="UP000069940">
    <property type="component" value="Unassembled WGS sequence"/>
</dbReference>
<keyword evidence="2" id="KW-1185">Reference proteome</keyword>
<evidence type="ECO:0000313" key="1">
    <source>
        <dbReference type="EnsemblMetazoa" id="AALFPA23_001340.P38600"/>
    </source>
</evidence>
<sequence>MDSRSKLCKPNGIRYTEPELDAAAYELMAGGNSNYQFIKANMQLPSSKTLKRHIAKHTTETQEGILMVTPLLKYLNAHNYPLVVALSEDGTTLSPNPEYDSRNDSIRGLVAPLNHSGMPEQNTFNASTVEKMINDLERYSVGEYLYIVMATPMAVGASPFCILYMCSDNKFTHDQVISRWNHIESELLKAGITVIANASDGDPRLLMAMRQRSTLHTLHVGSESQYGPHFAMNNDFKAISIQDSIHLVNKFRHSLLDPKKQMRLGDYVISSAVLKQMMENGQKLIHKLNPSDLNAADRMKFDPSLKLMSLDLIDHLIDVVPGSIGTATYIQIMRHAYLAFNDEHMCPTERITSIWTALLFVRAWRQICISNRKTLKDCPTSNVYHCLELNAHGLVKFIVRCRQADSTEQFIITHLSSQPCETTFRELRSMTTVNHTAVNFTMKEVEQRMQKVQMKLLIVHRRKADLNFPCLQKQQLKCQKTTNHDLPNDDQIRLAIDTAAKDTEHLLTCLGVENHEIDFRESMTRNSKTETEFEFVSIESSEVANDSIDSACKDACELNEYQITDGISSEAEVESSSLNENSMKHIIEDAEKIFSNAGGELLLRQCSSENNRNVFYVKGINGKVISIKKSTMLWMLSSGRFKRSNDRLRRFHQIRMLAPKDSSNQNCIKHEISTGDWIALQGHMVCHVTNFQYQTGKLKTCPLTTIPRECPANVEKRGIFLLGNFYTVSSVGCLSLNNKKHQKSDIDHYVTHIKAPNSKLSLSSDTLSHLQTYKLV</sequence>
<evidence type="ECO:0000313" key="2">
    <source>
        <dbReference type="Proteomes" id="UP000069940"/>
    </source>
</evidence>
<proteinExistence type="predicted"/>
<protein>
    <submittedName>
        <fullName evidence="1">Uncharacterized protein</fullName>
    </submittedName>
</protein>
<organism evidence="1 2">
    <name type="scientific">Aedes albopictus</name>
    <name type="common">Asian tiger mosquito</name>
    <name type="synonym">Stegomyia albopicta</name>
    <dbReference type="NCBI Taxonomy" id="7160"/>
    <lineage>
        <taxon>Eukaryota</taxon>
        <taxon>Metazoa</taxon>
        <taxon>Ecdysozoa</taxon>
        <taxon>Arthropoda</taxon>
        <taxon>Hexapoda</taxon>
        <taxon>Insecta</taxon>
        <taxon>Pterygota</taxon>
        <taxon>Neoptera</taxon>
        <taxon>Endopterygota</taxon>
        <taxon>Diptera</taxon>
        <taxon>Nematocera</taxon>
        <taxon>Culicoidea</taxon>
        <taxon>Culicidae</taxon>
        <taxon>Culicinae</taxon>
        <taxon>Aedini</taxon>
        <taxon>Aedes</taxon>
        <taxon>Stegomyia</taxon>
    </lineage>
</organism>
<dbReference type="RefSeq" id="XP_062703148.1">
    <property type="nucleotide sequence ID" value="XM_062847164.1"/>
</dbReference>
<reference evidence="2" key="1">
    <citation type="journal article" date="2015" name="Proc. Natl. Acad. Sci. U.S.A.">
        <title>Genome sequence of the Asian Tiger mosquito, Aedes albopictus, reveals insights into its biology, genetics, and evolution.</title>
        <authorList>
            <person name="Chen X.G."/>
            <person name="Jiang X."/>
            <person name="Gu J."/>
            <person name="Xu M."/>
            <person name="Wu Y."/>
            <person name="Deng Y."/>
            <person name="Zhang C."/>
            <person name="Bonizzoni M."/>
            <person name="Dermauw W."/>
            <person name="Vontas J."/>
            <person name="Armbruster P."/>
            <person name="Huang X."/>
            <person name="Yang Y."/>
            <person name="Zhang H."/>
            <person name="He W."/>
            <person name="Peng H."/>
            <person name="Liu Y."/>
            <person name="Wu K."/>
            <person name="Chen J."/>
            <person name="Lirakis M."/>
            <person name="Topalis P."/>
            <person name="Van Leeuwen T."/>
            <person name="Hall A.B."/>
            <person name="Jiang X."/>
            <person name="Thorpe C."/>
            <person name="Mueller R.L."/>
            <person name="Sun C."/>
            <person name="Waterhouse R.M."/>
            <person name="Yan G."/>
            <person name="Tu Z.J."/>
            <person name="Fang X."/>
            <person name="James A.A."/>
        </authorList>
    </citation>
    <scope>NUCLEOTIDE SEQUENCE [LARGE SCALE GENOMIC DNA]</scope>
    <source>
        <strain evidence="2">Foshan</strain>
    </source>
</reference>
<dbReference type="PANTHER" id="PTHR33173">
    <property type="match status" value="1"/>
</dbReference>